<comment type="caution">
    <text evidence="1">The sequence shown here is derived from an EMBL/GenBank/DDBJ whole genome shotgun (WGS) entry which is preliminary data.</text>
</comment>
<evidence type="ECO:0000313" key="1">
    <source>
        <dbReference type="EMBL" id="RKU40131.1"/>
    </source>
</evidence>
<reference evidence="1 2" key="1">
    <citation type="submission" date="2018-08" db="EMBL/GenBank/DDBJ databases">
        <title>Draft genome of the lignicolous fungus Coniochaeta pulveracea.</title>
        <authorList>
            <person name="Borstlap C.J."/>
            <person name="De Witt R.N."/>
            <person name="Botha A."/>
            <person name="Volschenk H."/>
        </authorList>
    </citation>
    <scope>NUCLEOTIDE SEQUENCE [LARGE SCALE GENOMIC DNA]</scope>
    <source>
        <strain evidence="1 2">CAB683</strain>
    </source>
</reference>
<organism evidence="1 2">
    <name type="scientific">Coniochaeta pulveracea</name>
    <dbReference type="NCBI Taxonomy" id="177199"/>
    <lineage>
        <taxon>Eukaryota</taxon>
        <taxon>Fungi</taxon>
        <taxon>Dikarya</taxon>
        <taxon>Ascomycota</taxon>
        <taxon>Pezizomycotina</taxon>
        <taxon>Sordariomycetes</taxon>
        <taxon>Sordariomycetidae</taxon>
        <taxon>Coniochaetales</taxon>
        <taxon>Coniochaetaceae</taxon>
        <taxon>Coniochaeta</taxon>
    </lineage>
</organism>
<name>A0A420XWV7_9PEZI</name>
<dbReference type="InterPro" id="IPR009991">
    <property type="entry name" value="DCTN3"/>
</dbReference>
<proteinExistence type="predicted"/>
<dbReference type="GO" id="GO:0005869">
    <property type="term" value="C:dynactin complex"/>
    <property type="evidence" value="ECO:0007669"/>
    <property type="project" value="InterPro"/>
</dbReference>
<dbReference type="Proteomes" id="UP000275385">
    <property type="component" value="Unassembled WGS sequence"/>
</dbReference>
<dbReference type="Pfam" id="PF07426">
    <property type="entry name" value="Dynactin_p22"/>
    <property type="match status" value="1"/>
</dbReference>
<dbReference type="AlphaFoldDB" id="A0A420XWV7"/>
<dbReference type="EMBL" id="QVQW01000119">
    <property type="protein sequence ID" value="RKU40131.1"/>
    <property type="molecule type" value="Genomic_DNA"/>
</dbReference>
<keyword evidence="2" id="KW-1185">Reference proteome</keyword>
<evidence type="ECO:0008006" key="3">
    <source>
        <dbReference type="Google" id="ProtNLM"/>
    </source>
</evidence>
<protein>
    <recommendedName>
        <fullName evidence="3">Nuclear distribution protein</fullName>
    </recommendedName>
</protein>
<evidence type="ECO:0000313" key="2">
    <source>
        <dbReference type="Proteomes" id="UP000275385"/>
    </source>
</evidence>
<sequence length="209" mass="22793">MDETLNKTTLTTISLLEARLLRIEHLLFGTSTPPPRAPDTAVAVALSDIERRFANLLSRVRVYAELLKICNQHPTLFSPTPATNASVLPTQLDLDAIRSTVLSFATSFPSTASALTAATSESDSPVPDTAASAQLAALIPRLTGVEAVQVAQEAEIAALRIRSERVLRQYYEERVLAYGEWVASMEGTFEKVEARARRAIKTRKGELEA</sequence>
<accession>A0A420XWV7</accession>
<gene>
    <name evidence="1" type="ORF">DL546_001176</name>
</gene>
<dbReference type="OrthoDB" id="5403729at2759"/>
<dbReference type="STRING" id="177199.A0A420XWV7"/>
<dbReference type="GO" id="GO:0061640">
    <property type="term" value="P:cytoskeleton-dependent cytokinesis"/>
    <property type="evidence" value="ECO:0007669"/>
    <property type="project" value="InterPro"/>
</dbReference>